<comment type="caution">
    <text evidence="8">The sequence shown here is derived from an EMBL/GenBank/DDBJ whole genome shotgun (WGS) entry which is preliminary data.</text>
</comment>
<dbReference type="InterPro" id="IPR032799">
    <property type="entry name" value="TAXi_C"/>
</dbReference>
<feature type="signal peptide" evidence="6">
    <location>
        <begin position="1"/>
        <end position="31"/>
    </location>
</feature>
<evidence type="ECO:0000256" key="2">
    <source>
        <dbReference type="ARBA" id="ARBA00022670"/>
    </source>
</evidence>
<dbReference type="Pfam" id="PF14541">
    <property type="entry name" value="TAXi_C"/>
    <property type="match status" value="1"/>
</dbReference>
<dbReference type="EMBL" id="JADFTS010000006">
    <property type="protein sequence ID" value="KAF9601713.1"/>
    <property type="molecule type" value="Genomic_DNA"/>
</dbReference>
<dbReference type="PANTHER" id="PTHR47967">
    <property type="entry name" value="OS07G0603500 PROTEIN-RELATED"/>
    <property type="match status" value="1"/>
</dbReference>
<name>A0A835HPA7_9MAGN</name>
<dbReference type="InterPro" id="IPR051708">
    <property type="entry name" value="Plant_Aspart_Prot_A1"/>
</dbReference>
<proteinExistence type="inferred from homology"/>
<comment type="similarity">
    <text evidence="1">Belongs to the peptidase A1 family.</text>
</comment>
<dbReference type="Proteomes" id="UP000631114">
    <property type="component" value="Unassembled WGS sequence"/>
</dbReference>
<organism evidence="8 9">
    <name type="scientific">Coptis chinensis</name>
    <dbReference type="NCBI Taxonomy" id="261450"/>
    <lineage>
        <taxon>Eukaryota</taxon>
        <taxon>Viridiplantae</taxon>
        <taxon>Streptophyta</taxon>
        <taxon>Embryophyta</taxon>
        <taxon>Tracheophyta</taxon>
        <taxon>Spermatophyta</taxon>
        <taxon>Magnoliopsida</taxon>
        <taxon>Ranunculales</taxon>
        <taxon>Ranunculaceae</taxon>
        <taxon>Coptidoideae</taxon>
        <taxon>Coptis</taxon>
    </lineage>
</organism>
<evidence type="ECO:0000256" key="6">
    <source>
        <dbReference type="SAM" id="SignalP"/>
    </source>
</evidence>
<dbReference type="InterPro" id="IPR032861">
    <property type="entry name" value="TAXi_N"/>
</dbReference>
<dbReference type="InterPro" id="IPR021109">
    <property type="entry name" value="Peptidase_aspartic_dom_sf"/>
</dbReference>
<keyword evidence="2" id="KW-0645">Protease</keyword>
<dbReference type="PROSITE" id="PS51767">
    <property type="entry name" value="PEPTIDASE_A1"/>
    <property type="match status" value="1"/>
</dbReference>
<keyword evidence="3" id="KW-0064">Aspartyl protease</keyword>
<keyword evidence="4" id="KW-0378">Hydrolase</keyword>
<accession>A0A835HPA7</accession>
<dbReference type="Gene3D" id="2.40.70.10">
    <property type="entry name" value="Acid Proteases"/>
    <property type="match status" value="2"/>
</dbReference>
<keyword evidence="6" id="KW-0732">Signal</keyword>
<dbReference type="GO" id="GO:0006508">
    <property type="term" value="P:proteolysis"/>
    <property type="evidence" value="ECO:0007669"/>
    <property type="project" value="UniProtKB-KW"/>
</dbReference>
<feature type="chain" id="PRO_5032276784" description="Peptidase A1 domain-containing protein" evidence="6">
    <location>
        <begin position="32"/>
        <end position="459"/>
    </location>
</feature>
<dbReference type="PANTHER" id="PTHR47967:SF23">
    <property type="entry name" value="OS04G0448300 PROTEIN"/>
    <property type="match status" value="1"/>
</dbReference>
<evidence type="ECO:0000256" key="4">
    <source>
        <dbReference type="ARBA" id="ARBA00022801"/>
    </source>
</evidence>
<dbReference type="SUPFAM" id="SSF50630">
    <property type="entry name" value="Acid proteases"/>
    <property type="match status" value="1"/>
</dbReference>
<reference evidence="8 9" key="1">
    <citation type="submission" date="2020-10" db="EMBL/GenBank/DDBJ databases">
        <title>The Coptis chinensis genome and diversification of protoberbering-type alkaloids.</title>
        <authorList>
            <person name="Wang B."/>
            <person name="Shu S."/>
            <person name="Song C."/>
            <person name="Liu Y."/>
        </authorList>
    </citation>
    <scope>NUCLEOTIDE SEQUENCE [LARGE SCALE GENOMIC DNA]</scope>
    <source>
        <strain evidence="8">HL-2020</strain>
        <tissue evidence="8">Leaf</tissue>
    </source>
</reference>
<dbReference type="GO" id="GO:0004190">
    <property type="term" value="F:aspartic-type endopeptidase activity"/>
    <property type="evidence" value="ECO:0007669"/>
    <property type="project" value="UniProtKB-KW"/>
</dbReference>
<evidence type="ECO:0000313" key="9">
    <source>
        <dbReference type="Proteomes" id="UP000631114"/>
    </source>
</evidence>
<gene>
    <name evidence="8" type="ORF">IFM89_022700</name>
</gene>
<feature type="domain" description="Peptidase A1" evidence="7">
    <location>
        <begin position="108"/>
        <end position="449"/>
    </location>
</feature>
<dbReference type="OrthoDB" id="2747330at2759"/>
<sequence length="459" mass="51258">MAATNFATLSSRSLFIYLLISLSSLLLPLHAAATSKQPTGFSSNIIHKNSVTSPFYNPNLTRSDRIRAAVRRSLARQQYFQTALSNTDFPSGFSALARPDDFEYVMEYYISAQTTPIPIRSYGIIDTSSGLLWLQCLPCTGCQEQKIPLFDPSKSKSYAPLTCQDDYCKQVHNSKCSELDLCEYDTSYRDRSYTKGSVARETLQFVVRKTATFISWNNVIMGCGHENYIDTDRTLVTPGVIGLDRSATSLGQQSPLKKFVHCFPNQDEPAPADGYIKFGDEALLSGSHTAILSPPSMLNTYYYLNLEGLSVDGSRLPLPNDTFILKGITDGLMIDSYTPYSSLKAEAFDVLVDALDKKLQKKHFVDGNLFEVCYQGSASEFFNGPQITYHFTGVDLKLPTRSIWVIGDEKQGFYCLGMFSTRGISIFGNYQQQNLQVGYDLQNNLVYFDPNPSCNSLRP</sequence>
<evidence type="ECO:0000256" key="1">
    <source>
        <dbReference type="ARBA" id="ARBA00007447"/>
    </source>
</evidence>
<dbReference type="InterPro" id="IPR033121">
    <property type="entry name" value="PEPTIDASE_A1"/>
</dbReference>
<dbReference type="AlphaFoldDB" id="A0A835HPA7"/>
<keyword evidence="5" id="KW-0325">Glycoprotein</keyword>
<evidence type="ECO:0000256" key="3">
    <source>
        <dbReference type="ARBA" id="ARBA00022750"/>
    </source>
</evidence>
<keyword evidence="9" id="KW-1185">Reference proteome</keyword>
<dbReference type="Pfam" id="PF14543">
    <property type="entry name" value="TAXi_N"/>
    <property type="match status" value="1"/>
</dbReference>
<dbReference type="GO" id="GO:0005576">
    <property type="term" value="C:extracellular region"/>
    <property type="evidence" value="ECO:0007669"/>
    <property type="project" value="TreeGrafter"/>
</dbReference>
<dbReference type="InterPro" id="IPR034161">
    <property type="entry name" value="Pepsin-like_plant"/>
</dbReference>
<protein>
    <recommendedName>
        <fullName evidence="7">Peptidase A1 domain-containing protein</fullName>
    </recommendedName>
</protein>
<evidence type="ECO:0000259" key="7">
    <source>
        <dbReference type="PROSITE" id="PS51767"/>
    </source>
</evidence>
<evidence type="ECO:0000313" key="8">
    <source>
        <dbReference type="EMBL" id="KAF9601713.1"/>
    </source>
</evidence>
<dbReference type="CDD" id="cd05476">
    <property type="entry name" value="pepsin_A_like_plant"/>
    <property type="match status" value="1"/>
</dbReference>
<evidence type="ECO:0000256" key="5">
    <source>
        <dbReference type="ARBA" id="ARBA00023180"/>
    </source>
</evidence>